<dbReference type="Proteomes" id="UP001177021">
    <property type="component" value="Unassembled WGS sequence"/>
</dbReference>
<reference evidence="1" key="1">
    <citation type="submission" date="2023-10" db="EMBL/GenBank/DDBJ databases">
        <authorList>
            <person name="Rodriguez Cubillos JULIANA M."/>
            <person name="De Vega J."/>
        </authorList>
    </citation>
    <scope>NUCLEOTIDE SEQUENCE</scope>
</reference>
<name>A0ACB0JXK7_TRIPR</name>
<evidence type="ECO:0000313" key="2">
    <source>
        <dbReference type="Proteomes" id="UP001177021"/>
    </source>
</evidence>
<keyword evidence="2" id="KW-1185">Reference proteome</keyword>
<comment type="caution">
    <text evidence="1">The sequence shown here is derived from an EMBL/GenBank/DDBJ whole genome shotgun (WGS) entry which is preliminary data.</text>
</comment>
<sequence length="88" mass="9929">MHLLADAVDAIESKQLIIIPLMTIVLKIPNHVRKGEKGESSSCVTSDVFPFSKVEFIFSHTCNEIVHAEEMCRLLSLMKDKLCSTSWH</sequence>
<protein>
    <submittedName>
        <fullName evidence="1">Uncharacterized protein</fullName>
    </submittedName>
</protein>
<dbReference type="EMBL" id="CASHSV030000109">
    <property type="protein sequence ID" value="CAJ2648213.1"/>
    <property type="molecule type" value="Genomic_DNA"/>
</dbReference>
<organism evidence="1 2">
    <name type="scientific">Trifolium pratense</name>
    <name type="common">Red clover</name>
    <dbReference type="NCBI Taxonomy" id="57577"/>
    <lineage>
        <taxon>Eukaryota</taxon>
        <taxon>Viridiplantae</taxon>
        <taxon>Streptophyta</taxon>
        <taxon>Embryophyta</taxon>
        <taxon>Tracheophyta</taxon>
        <taxon>Spermatophyta</taxon>
        <taxon>Magnoliopsida</taxon>
        <taxon>eudicotyledons</taxon>
        <taxon>Gunneridae</taxon>
        <taxon>Pentapetalae</taxon>
        <taxon>rosids</taxon>
        <taxon>fabids</taxon>
        <taxon>Fabales</taxon>
        <taxon>Fabaceae</taxon>
        <taxon>Papilionoideae</taxon>
        <taxon>50 kb inversion clade</taxon>
        <taxon>NPAAA clade</taxon>
        <taxon>Hologalegina</taxon>
        <taxon>IRL clade</taxon>
        <taxon>Trifolieae</taxon>
        <taxon>Trifolium</taxon>
    </lineage>
</organism>
<evidence type="ECO:0000313" key="1">
    <source>
        <dbReference type="EMBL" id="CAJ2648213.1"/>
    </source>
</evidence>
<accession>A0ACB0JXK7</accession>
<proteinExistence type="predicted"/>
<gene>
    <name evidence="1" type="ORF">MILVUS5_LOCUS16597</name>
</gene>